<dbReference type="Proteomes" id="UP000243333">
    <property type="component" value="Unassembled WGS sequence"/>
</dbReference>
<dbReference type="RefSeq" id="WP_093691396.1">
    <property type="nucleotide sequence ID" value="NZ_FNBU01000023.1"/>
</dbReference>
<dbReference type="OrthoDB" id="9794206at2"/>
<dbReference type="STRING" id="1123285.SAMN05660235_02523"/>
<protein>
    <submittedName>
        <fullName evidence="1">Capsular polysaccharide export protein</fullName>
    </submittedName>
</protein>
<reference evidence="2" key="1">
    <citation type="submission" date="2016-10" db="EMBL/GenBank/DDBJ databases">
        <authorList>
            <person name="Varghese N."/>
            <person name="Submissions S."/>
        </authorList>
    </citation>
    <scope>NUCLEOTIDE SEQUENCE [LARGE SCALE GENOMIC DNA]</scope>
    <source>
        <strain evidence="2">DSM 23256</strain>
    </source>
</reference>
<proteinExistence type="predicted"/>
<dbReference type="EMBL" id="FNBU01000023">
    <property type="protein sequence ID" value="SDF71864.1"/>
    <property type="molecule type" value="Genomic_DNA"/>
</dbReference>
<gene>
    <name evidence="1" type="ORF">SAMN05660235_02523</name>
</gene>
<accession>A0A1G7NCW8</accession>
<evidence type="ECO:0000313" key="1">
    <source>
        <dbReference type="EMBL" id="SDF71864.1"/>
    </source>
</evidence>
<keyword evidence="2" id="KW-1185">Reference proteome</keyword>
<dbReference type="InterPro" id="IPR007833">
    <property type="entry name" value="Capsule_polysaccharide_synth"/>
</dbReference>
<organism evidence="1 2">
    <name type="scientific">Sporolituus thermophilus DSM 23256</name>
    <dbReference type="NCBI Taxonomy" id="1123285"/>
    <lineage>
        <taxon>Bacteria</taxon>
        <taxon>Bacillati</taxon>
        <taxon>Bacillota</taxon>
        <taxon>Negativicutes</taxon>
        <taxon>Selenomonadales</taxon>
        <taxon>Sporomusaceae</taxon>
        <taxon>Sporolituus</taxon>
    </lineage>
</organism>
<dbReference type="GO" id="GO:0015774">
    <property type="term" value="P:polysaccharide transport"/>
    <property type="evidence" value="ECO:0007669"/>
    <property type="project" value="InterPro"/>
</dbReference>
<name>A0A1G7NCW8_9FIRM</name>
<evidence type="ECO:0000313" key="2">
    <source>
        <dbReference type="Proteomes" id="UP000243333"/>
    </source>
</evidence>
<dbReference type="AlphaFoldDB" id="A0A1G7NCW8"/>
<dbReference type="GO" id="GO:0000271">
    <property type="term" value="P:polysaccharide biosynthetic process"/>
    <property type="evidence" value="ECO:0007669"/>
    <property type="project" value="InterPro"/>
</dbReference>
<dbReference type="Pfam" id="PF05159">
    <property type="entry name" value="Capsule_synth"/>
    <property type="match status" value="1"/>
</dbReference>
<sequence length="407" mass="47371">MEKIYKNVLIIIESYNRWRFFSRMLSSFEKLGLNVCFFTVCPSVKYFVKNNDAKIFYLNKGLKIDIKIDKYAYKNTLEFALQELSSISAQSLIELFYANLEEIYKSYKFDLILVYNGTTCLGTAAKLYGVRCNIKTLFFEISNLPNKMLVDSEGTNAFSKVFRDLSILNKFIVNDNDYIAWRNSFINAKLTSSNIPQTKFGKSKLKDYFYYMFDKLGYAFLVKEKRKYVSCYANKLFKAVRPNKVEYDNITDLKTIRYVFYPMQVSHDSQLVLHSDVDNIEAIKYASGLAKDMNAVLLVKPHPAEMDKDYIERIWRLKNAYNFYFTNMNTFALIKNALTVVTINSTVGLEAKILGAEVHTLGRAIYSRFSQEDVKKYILGYLVNINYFSQEPITVEQIKEILKRASL</sequence>